<gene>
    <name evidence="2" type="ORF">LMG29542_08185</name>
</gene>
<organism evidence="2 3">
    <name type="scientific">Paraburkholderia humisilvae</name>
    <dbReference type="NCBI Taxonomy" id="627669"/>
    <lineage>
        <taxon>Bacteria</taxon>
        <taxon>Pseudomonadati</taxon>
        <taxon>Pseudomonadota</taxon>
        <taxon>Betaproteobacteria</taxon>
        <taxon>Burkholderiales</taxon>
        <taxon>Burkholderiaceae</taxon>
        <taxon>Paraburkholderia</taxon>
    </lineage>
</organism>
<feature type="signal peptide" evidence="1">
    <location>
        <begin position="1"/>
        <end position="23"/>
    </location>
</feature>
<keyword evidence="3" id="KW-1185">Reference proteome</keyword>
<dbReference type="RefSeq" id="WP_175233273.1">
    <property type="nucleotide sequence ID" value="NZ_CADIKH010000174.1"/>
</dbReference>
<reference evidence="2 3" key="1">
    <citation type="submission" date="2020-04" db="EMBL/GenBank/DDBJ databases">
        <authorList>
            <person name="De Canck E."/>
        </authorList>
    </citation>
    <scope>NUCLEOTIDE SEQUENCE [LARGE SCALE GENOMIC DNA]</scope>
    <source>
        <strain evidence="2 3">LMG 29542</strain>
    </source>
</reference>
<evidence type="ECO:0000313" key="3">
    <source>
        <dbReference type="Proteomes" id="UP000494363"/>
    </source>
</evidence>
<keyword evidence="1" id="KW-0732">Signal</keyword>
<evidence type="ECO:0000313" key="2">
    <source>
        <dbReference type="EMBL" id="CAB3774803.1"/>
    </source>
</evidence>
<dbReference type="AlphaFoldDB" id="A0A6J5F8V5"/>
<feature type="chain" id="PRO_5026734624" evidence="1">
    <location>
        <begin position="24"/>
        <end position="81"/>
    </location>
</feature>
<evidence type="ECO:0000256" key="1">
    <source>
        <dbReference type="SAM" id="SignalP"/>
    </source>
</evidence>
<dbReference type="Proteomes" id="UP000494363">
    <property type="component" value="Unassembled WGS sequence"/>
</dbReference>
<proteinExistence type="predicted"/>
<dbReference type="EMBL" id="CADIKH010000174">
    <property type="protein sequence ID" value="CAB3774803.1"/>
    <property type="molecule type" value="Genomic_DNA"/>
</dbReference>
<accession>A0A6J5F8V5</accession>
<protein>
    <submittedName>
        <fullName evidence="2">Uncharacterized protein</fullName>
    </submittedName>
</protein>
<sequence length="81" mass="9164">MKKIVPFIVAAALGADLTSAAQAHVSVGIHIGVPVYPAYGALAYYPPPPFVYAPPVVGYYGYRGYYRPHYHRYYRHGYYRH</sequence>
<name>A0A6J5F8V5_9BURK</name>